<dbReference type="RefSeq" id="WP_246117923.1">
    <property type="nucleotide sequence ID" value="NZ_CP036263.1"/>
</dbReference>
<sequence>MFWPLILPFQITCCVLLVAVVMLTAFASPKAWSRIKTFCLYSALALLAFVPSCTGIMIAVDAFRFGDFSYASYNDISDFRSQRYLPEAATDIQMRRHGNGYFARYKLSSDEFNSYLDNLWQKFGEYSAVERGGFSDEGESVDPESFAMTFGDLGWDCPPEAIVYYSPSEGDGGGATYYVDSNSGLVFQRTGFW</sequence>
<organism evidence="2 3">
    <name type="scientific">Adhaeretor mobilis</name>
    <dbReference type="NCBI Taxonomy" id="1930276"/>
    <lineage>
        <taxon>Bacteria</taxon>
        <taxon>Pseudomonadati</taxon>
        <taxon>Planctomycetota</taxon>
        <taxon>Planctomycetia</taxon>
        <taxon>Pirellulales</taxon>
        <taxon>Lacipirellulaceae</taxon>
        <taxon>Adhaeretor</taxon>
    </lineage>
</organism>
<keyword evidence="3" id="KW-1185">Reference proteome</keyword>
<dbReference type="AlphaFoldDB" id="A0A517MUW9"/>
<feature type="transmembrane region" description="Helical" evidence="1">
    <location>
        <begin position="38"/>
        <end position="60"/>
    </location>
</feature>
<evidence type="ECO:0000313" key="2">
    <source>
        <dbReference type="EMBL" id="QDS98680.1"/>
    </source>
</evidence>
<accession>A0A517MUW9</accession>
<gene>
    <name evidence="2" type="ORF">HG15A2_19610</name>
</gene>
<name>A0A517MUW9_9BACT</name>
<proteinExistence type="predicted"/>
<dbReference type="EMBL" id="CP036263">
    <property type="protein sequence ID" value="QDS98680.1"/>
    <property type="molecule type" value="Genomic_DNA"/>
</dbReference>
<protein>
    <submittedName>
        <fullName evidence="2">Uncharacterized protein</fullName>
    </submittedName>
</protein>
<evidence type="ECO:0000313" key="3">
    <source>
        <dbReference type="Proteomes" id="UP000319852"/>
    </source>
</evidence>
<feature type="transmembrane region" description="Helical" evidence="1">
    <location>
        <begin position="6"/>
        <end position="26"/>
    </location>
</feature>
<keyword evidence="1" id="KW-0472">Membrane</keyword>
<keyword evidence="1" id="KW-0812">Transmembrane</keyword>
<keyword evidence="1" id="KW-1133">Transmembrane helix</keyword>
<evidence type="ECO:0000256" key="1">
    <source>
        <dbReference type="SAM" id="Phobius"/>
    </source>
</evidence>
<dbReference type="Proteomes" id="UP000319852">
    <property type="component" value="Chromosome"/>
</dbReference>
<reference evidence="2 3" key="1">
    <citation type="submission" date="2019-02" db="EMBL/GenBank/DDBJ databases">
        <title>Deep-cultivation of Planctomycetes and their phenomic and genomic characterization uncovers novel biology.</title>
        <authorList>
            <person name="Wiegand S."/>
            <person name="Jogler M."/>
            <person name="Boedeker C."/>
            <person name="Pinto D."/>
            <person name="Vollmers J."/>
            <person name="Rivas-Marin E."/>
            <person name="Kohn T."/>
            <person name="Peeters S.H."/>
            <person name="Heuer A."/>
            <person name="Rast P."/>
            <person name="Oberbeckmann S."/>
            <person name="Bunk B."/>
            <person name="Jeske O."/>
            <person name="Meyerdierks A."/>
            <person name="Storesund J.E."/>
            <person name="Kallscheuer N."/>
            <person name="Luecker S."/>
            <person name="Lage O.M."/>
            <person name="Pohl T."/>
            <person name="Merkel B.J."/>
            <person name="Hornburger P."/>
            <person name="Mueller R.-W."/>
            <person name="Bruemmer F."/>
            <person name="Labrenz M."/>
            <person name="Spormann A.M."/>
            <person name="Op den Camp H."/>
            <person name="Overmann J."/>
            <person name="Amann R."/>
            <person name="Jetten M.S.M."/>
            <person name="Mascher T."/>
            <person name="Medema M.H."/>
            <person name="Devos D.P."/>
            <person name="Kaster A.-K."/>
            <person name="Ovreas L."/>
            <person name="Rohde M."/>
            <person name="Galperin M.Y."/>
            <person name="Jogler C."/>
        </authorList>
    </citation>
    <scope>NUCLEOTIDE SEQUENCE [LARGE SCALE GENOMIC DNA]</scope>
    <source>
        <strain evidence="2 3">HG15A2</strain>
    </source>
</reference>
<dbReference type="KEGG" id="amob:HG15A2_19610"/>